<keyword evidence="5" id="KW-1133">Transmembrane helix</keyword>
<accession>A0ABD0L3A4</accession>
<feature type="compositionally biased region" description="Low complexity" evidence="4">
    <location>
        <begin position="934"/>
        <end position="945"/>
    </location>
</feature>
<feature type="compositionally biased region" description="Polar residues" evidence="4">
    <location>
        <begin position="861"/>
        <end position="874"/>
    </location>
</feature>
<organism evidence="7 8">
    <name type="scientific">Batillaria attramentaria</name>
    <dbReference type="NCBI Taxonomy" id="370345"/>
    <lineage>
        <taxon>Eukaryota</taxon>
        <taxon>Metazoa</taxon>
        <taxon>Spiralia</taxon>
        <taxon>Lophotrochozoa</taxon>
        <taxon>Mollusca</taxon>
        <taxon>Gastropoda</taxon>
        <taxon>Caenogastropoda</taxon>
        <taxon>Sorbeoconcha</taxon>
        <taxon>Cerithioidea</taxon>
        <taxon>Batillariidae</taxon>
        <taxon>Batillaria</taxon>
    </lineage>
</organism>
<feature type="compositionally biased region" description="Low complexity" evidence="4">
    <location>
        <begin position="895"/>
        <end position="905"/>
    </location>
</feature>
<feature type="region of interest" description="Disordered" evidence="4">
    <location>
        <begin position="1205"/>
        <end position="1366"/>
    </location>
</feature>
<feature type="region of interest" description="Disordered" evidence="4">
    <location>
        <begin position="600"/>
        <end position="690"/>
    </location>
</feature>
<feature type="compositionally biased region" description="Basic residues" evidence="4">
    <location>
        <begin position="607"/>
        <end position="622"/>
    </location>
</feature>
<feature type="compositionally biased region" description="Low complexity" evidence="4">
    <location>
        <begin position="1211"/>
        <end position="1222"/>
    </location>
</feature>
<evidence type="ECO:0000313" key="8">
    <source>
        <dbReference type="Proteomes" id="UP001519460"/>
    </source>
</evidence>
<dbReference type="PANTHER" id="PTHR24369:SF211">
    <property type="entry name" value="LEUCINE-RICH REPEAT-CONTAINING PROTEIN 15-LIKE"/>
    <property type="match status" value="1"/>
</dbReference>
<keyword evidence="8" id="KW-1185">Reference proteome</keyword>
<keyword evidence="5" id="KW-0472">Membrane</keyword>
<feature type="compositionally biased region" description="Low complexity" evidence="4">
    <location>
        <begin position="1386"/>
        <end position="1398"/>
    </location>
</feature>
<keyword evidence="5" id="KW-0812">Transmembrane</keyword>
<gene>
    <name evidence="7" type="ORF">BaRGS_00014888</name>
</gene>
<feature type="non-terminal residue" evidence="7">
    <location>
        <position position="1"/>
    </location>
</feature>
<evidence type="ECO:0000313" key="7">
    <source>
        <dbReference type="EMBL" id="KAK7494006.1"/>
    </source>
</evidence>
<dbReference type="Proteomes" id="UP001519460">
    <property type="component" value="Unassembled WGS sequence"/>
</dbReference>
<feature type="region of interest" description="Disordered" evidence="4">
    <location>
        <begin position="1104"/>
        <end position="1131"/>
    </location>
</feature>
<dbReference type="FunFam" id="3.80.10.10:FF:001360">
    <property type="entry name" value="Uncharacterized protein"/>
    <property type="match status" value="1"/>
</dbReference>
<feature type="compositionally biased region" description="Polar residues" evidence="4">
    <location>
        <begin position="1272"/>
        <end position="1289"/>
    </location>
</feature>
<dbReference type="InterPro" id="IPR000372">
    <property type="entry name" value="LRRNT"/>
</dbReference>
<protein>
    <recommendedName>
        <fullName evidence="6">LRRNT domain-containing protein</fullName>
    </recommendedName>
</protein>
<dbReference type="Gene3D" id="3.80.10.10">
    <property type="entry name" value="Ribonuclease Inhibitor"/>
    <property type="match status" value="3"/>
</dbReference>
<feature type="compositionally biased region" description="Polar residues" evidence="4">
    <location>
        <begin position="836"/>
        <end position="852"/>
    </location>
</feature>
<sequence length="1586" mass="173378">CVFRENTFMLLRLTGRSEVEEPRAVDGGDGQGGAGGGGGGHFAHGLMAGLRVLVILTLLVLADSQRWPDSGNCHPCQCYYRLSSFGRLRHVNCSQRRLRAVPEGLPKDLMALDLSWNPLDPGELRQQLCKFKSLQSLSLTFSDLTTLSDIFGECSSVLELNLTGNRLAQLDSATFQGLYNLRRLLGLEAESIMTKEVFKWLTNLRDLDLVFHGDQLPEGLFDSMSMNSVNLVLTQARVLPKGIFSFGTQTLNTIQLVGEQVEELNEDLLKDLYVLRKLFLIMPQVKILPSTFFQSQQRPMDTSKPANLQEVEITGVKSIPANLFNQVDNIESLRLKDITRFPKAGFLAGLINLRRLVITGSRIENIPRGWFKKLNSVKTLQLSNLQLEKLDDDAFVGLLNLNYLDLSYNILPGISGRTLQPLSQTLESLILTGNLLSELSEECLKGLFTLRYLDVSENRLSKVYTNSFRGMTRLSVLYLASNRLTSLPTDLFKDQLQLESLSLADNYLVEFPRAVLELQHSLISLDLSYNEIRGMPSRRLCQFAYLERINIIQNPLHCDCRLLGFQSCQHITVDGACQTPETEYGKSLQVVDVPKSCKIPATDSAKTSRKHQPGAVNKKHSFKSQGRIPEDGHASAKQTNNNTNIENGPNQATKKQTASSDLKGTGQPQFLNTTSLHDGNVSAQQGGSALQLPSTVVRELFQDNSEETLSVVSQTSDTKQPAENEQNEGNDIINPKIPTNTSKIPLPGRGIMASNKSLDPVGAVESNQTREKQVMKSQHTAKGLDEQVVVNGIHASTRGPGRKMTPVPEAVKSLLSGEYNHGPNKTKNDQLGEGKVTTTKPVANTSQVQVSDMKSEKGRIITTNATEGTDQASASDAHEITGKQLLGSPGEHETSTTSTPTLQNTTTYVRVATSVADEGSTVIVVQEQNKQQMSTTTSASSPALSTEKDNSSSSGRRLQPTEDTTFSSEQRQTWPETSTNARPSLPTGKEATTEATKRSKVKINRTPMAWESKGATKEPAVSSKSKGMKESDRRVIPAPETVKSVLSEKDFKHNNDSNKMKNWQSSTTAAANQVREEKQTTSTTVVASKLEKEDTITSWMKIKSTPQSGESKVTTTEPAADTSQVQFSDMGSEKGRIITTDPTKGTDQAAISNAHYTTGKQQLGSLGEHKTTTTSTPSLQNTTTDVWVATSQADQGSTVIVVQEQNKQQISTTTSASSPALSTERDDSSSSGRRLQPTEDATVSSEQRQTWPQTSTTAHPPSMSNGKEDSTEATQTSQVSINRTLQSGESYVATKEPAVNGLNSSKSEPERKLTPALVAVKSVSSEQENRSYGPNKTLSTFDDTPGENTDVKSREHSRPVQSDGRSPIFTSTQAIEREDIRGAVFPQQTPTTTSTSAAVTADESQPAGVNSKRIPPLGGEKPGSFLKGNFQRNDNNAEQRLVEDATSETPKNGIDVEGSNTGATPRTEKTKSQNAQSIESIDRASLERKIISKEGIEDTEDSDESMAFNFTIGALAAVLVFGGLVMSVYGIRHCQRQGTYIISGREERGAHETELHSMDSSRDQSPNVEYRVYKDQSNTNTRLGMK</sequence>
<dbReference type="InterPro" id="IPR001611">
    <property type="entry name" value="Leu-rich_rpt"/>
</dbReference>
<feature type="compositionally biased region" description="Polar residues" evidence="4">
    <location>
        <begin position="1104"/>
        <end position="1129"/>
    </location>
</feature>
<evidence type="ECO:0000256" key="5">
    <source>
        <dbReference type="SAM" id="Phobius"/>
    </source>
</evidence>
<dbReference type="Pfam" id="PF13306">
    <property type="entry name" value="LRR_5"/>
    <property type="match status" value="1"/>
</dbReference>
<feature type="compositionally biased region" description="Polar residues" evidence="4">
    <location>
        <begin position="651"/>
        <end position="690"/>
    </location>
</feature>
<reference evidence="7 8" key="1">
    <citation type="journal article" date="2023" name="Sci. Data">
        <title>Genome assembly of the Korean intertidal mud-creeper Batillaria attramentaria.</title>
        <authorList>
            <person name="Patra A.K."/>
            <person name="Ho P.T."/>
            <person name="Jun S."/>
            <person name="Lee S.J."/>
            <person name="Kim Y."/>
            <person name="Won Y.J."/>
        </authorList>
    </citation>
    <scope>NUCLEOTIDE SEQUENCE [LARGE SCALE GENOMIC DNA]</scope>
    <source>
        <strain evidence="7">Wonlab-2016</strain>
    </source>
</reference>
<name>A0ABD0L3A4_9CAEN</name>
<dbReference type="SMART" id="SM00369">
    <property type="entry name" value="LRR_TYP"/>
    <property type="match status" value="11"/>
</dbReference>
<feature type="compositionally biased region" description="Basic and acidic residues" evidence="4">
    <location>
        <begin position="1349"/>
        <end position="1358"/>
    </location>
</feature>
<feature type="region of interest" description="Disordered" evidence="4">
    <location>
        <begin position="707"/>
        <end position="742"/>
    </location>
</feature>
<feature type="compositionally biased region" description="Polar residues" evidence="4">
    <location>
        <begin position="1229"/>
        <end position="1265"/>
    </location>
</feature>
<dbReference type="InterPro" id="IPR050541">
    <property type="entry name" value="LRR_TM_domain-containing"/>
</dbReference>
<evidence type="ECO:0000256" key="2">
    <source>
        <dbReference type="ARBA" id="ARBA00022729"/>
    </source>
</evidence>
<feature type="region of interest" description="Disordered" evidence="4">
    <location>
        <begin position="1386"/>
        <end position="1419"/>
    </location>
</feature>
<keyword evidence="2" id="KW-0732">Signal</keyword>
<dbReference type="SMART" id="SM00013">
    <property type="entry name" value="LRRNT"/>
    <property type="match status" value="1"/>
</dbReference>
<dbReference type="EMBL" id="JACVVK020000088">
    <property type="protein sequence ID" value="KAK7494006.1"/>
    <property type="molecule type" value="Genomic_DNA"/>
</dbReference>
<proteinExistence type="predicted"/>
<dbReference type="InterPro" id="IPR026906">
    <property type="entry name" value="LRR_5"/>
</dbReference>
<feature type="compositionally biased region" description="Polar residues" evidence="4">
    <location>
        <begin position="707"/>
        <end position="729"/>
    </location>
</feature>
<dbReference type="PANTHER" id="PTHR24369">
    <property type="entry name" value="ANTIGEN BSP, PUTATIVE-RELATED"/>
    <property type="match status" value="1"/>
</dbReference>
<dbReference type="InterPro" id="IPR032675">
    <property type="entry name" value="LRR_dom_sf"/>
</dbReference>
<evidence type="ECO:0000256" key="3">
    <source>
        <dbReference type="ARBA" id="ARBA00022737"/>
    </source>
</evidence>
<dbReference type="Pfam" id="PF13855">
    <property type="entry name" value="LRR_8"/>
    <property type="match status" value="2"/>
</dbReference>
<dbReference type="InterPro" id="IPR003591">
    <property type="entry name" value="Leu-rich_rpt_typical-subtyp"/>
</dbReference>
<feature type="region of interest" description="Disordered" evidence="4">
    <location>
        <begin position="926"/>
        <end position="1064"/>
    </location>
</feature>
<feature type="compositionally biased region" description="Basic and acidic residues" evidence="4">
    <location>
        <begin position="1046"/>
        <end position="1059"/>
    </location>
</feature>
<feature type="transmembrane region" description="Helical" evidence="5">
    <location>
        <begin position="1506"/>
        <end position="1531"/>
    </location>
</feature>
<feature type="domain" description="LRRNT" evidence="6">
    <location>
        <begin position="72"/>
        <end position="111"/>
    </location>
</feature>
<feature type="compositionally biased region" description="Polar residues" evidence="4">
    <location>
        <begin position="1322"/>
        <end position="1342"/>
    </location>
</feature>
<dbReference type="SUPFAM" id="SSF52058">
    <property type="entry name" value="L domain-like"/>
    <property type="match status" value="2"/>
</dbReference>
<evidence type="ECO:0000256" key="4">
    <source>
        <dbReference type="SAM" id="MobiDB-lite"/>
    </source>
</evidence>
<comment type="caution">
    <text evidence="7">The sequence shown here is derived from an EMBL/GenBank/DDBJ whole genome shotgun (WGS) entry which is preliminary data.</text>
</comment>
<feature type="compositionally biased region" description="Polar residues" evidence="4">
    <location>
        <begin position="951"/>
        <end position="982"/>
    </location>
</feature>
<feature type="region of interest" description="Disordered" evidence="4">
    <location>
        <begin position="816"/>
        <end position="905"/>
    </location>
</feature>
<evidence type="ECO:0000256" key="1">
    <source>
        <dbReference type="ARBA" id="ARBA00022614"/>
    </source>
</evidence>
<evidence type="ECO:0000259" key="6">
    <source>
        <dbReference type="SMART" id="SM00013"/>
    </source>
</evidence>
<keyword evidence="1" id="KW-0433">Leucine-rich repeat</keyword>
<keyword evidence="3" id="KW-0677">Repeat</keyword>
<feature type="region of interest" description="Disordered" evidence="4">
    <location>
        <begin position="1443"/>
        <end position="1476"/>
    </location>
</feature>
<feature type="compositionally biased region" description="Low complexity" evidence="4">
    <location>
        <begin position="640"/>
        <end position="650"/>
    </location>
</feature>